<organism evidence="2 3">
    <name type="scientific">Shewanella woodyi (strain ATCC 51908 / MS32)</name>
    <dbReference type="NCBI Taxonomy" id="392500"/>
    <lineage>
        <taxon>Bacteria</taxon>
        <taxon>Pseudomonadati</taxon>
        <taxon>Pseudomonadota</taxon>
        <taxon>Gammaproteobacteria</taxon>
        <taxon>Alteromonadales</taxon>
        <taxon>Shewanellaceae</taxon>
        <taxon>Shewanella</taxon>
    </lineage>
</organism>
<dbReference type="eggNOG" id="ENOG5033DKM">
    <property type="taxonomic scope" value="Bacteria"/>
</dbReference>
<evidence type="ECO:0000256" key="1">
    <source>
        <dbReference type="SAM" id="MobiDB-lite"/>
    </source>
</evidence>
<gene>
    <name evidence="2" type="ordered locus">Swoo_3050</name>
</gene>
<dbReference type="KEGG" id="swd:Swoo_3050"/>
<dbReference type="HOGENOM" id="CLU_1204119_0_0_6"/>
<accession>B1KLM4</accession>
<feature type="compositionally biased region" description="Basic and acidic residues" evidence="1">
    <location>
        <begin position="66"/>
        <end position="75"/>
    </location>
</feature>
<feature type="region of interest" description="Disordered" evidence="1">
    <location>
        <begin position="45"/>
        <end position="81"/>
    </location>
</feature>
<evidence type="ECO:0000313" key="2">
    <source>
        <dbReference type="EMBL" id="ACA87321.1"/>
    </source>
</evidence>
<evidence type="ECO:0000313" key="3">
    <source>
        <dbReference type="Proteomes" id="UP000002168"/>
    </source>
</evidence>
<dbReference type="AlphaFoldDB" id="B1KLM4"/>
<dbReference type="RefSeq" id="WP_012325657.1">
    <property type="nucleotide sequence ID" value="NC_010506.1"/>
</dbReference>
<name>B1KLM4_SHEWM</name>
<dbReference type="EMBL" id="CP000961">
    <property type="protein sequence ID" value="ACA87321.1"/>
    <property type="molecule type" value="Genomic_DNA"/>
</dbReference>
<keyword evidence="3" id="KW-1185">Reference proteome</keyword>
<reference evidence="2 3" key="1">
    <citation type="submission" date="2008-02" db="EMBL/GenBank/DDBJ databases">
        <title>Complete sequence of Shewanella woodyi ATCC 51908.</title>
        <authorList>
            <consortium name="US DOE Joint Genome Institute"/>
            <person name="Copeland A."/>
            <person name="Lucas S."/>
            <person name="Lapidus A."/>
            <person name="Glavina del Rio T."/>
            <person name="Dalin E."/>
            <person name="Tice H."/>
            <person name="Bruce D."/>
            <person name="Goodwin L."/>
            <person name="Pitluck S."/>
            <person name="Sims D."/>
            <person name="Brettin T."/>
            <person name="Detter J.C."/>
            <person name="Han C."/>
            <person name="Kuske C.R."/>
            <person name="Schmutz J."/>
            <person name="Larimer F."/>
            <person name="Land M."/>
            <person name="Hauser L."/>
            <person name="Kyrpides N."/>
            <person name="Lykidis A."/>
            <person name="Zhao J.-S."/>
            <person name="Richardson P."/>
        </authorList>
    </citation>
    <scope>NUCLEOTIDE SEQUENCE [LARGE SCALE GENOMIC DNA]</scope>
    <source>
        <strain evidence="3">ATCC 51908 / MS32</strain>
    </source>
</reference>
<proteinExistence type="predicted"/>
<protein>
    <submittedName>
        <fullName evidence="2">Uncharacterized protein</fullName>
    </submittedName>
</protein>
<dbReference type="Proteomes" id="UP000002168">
    <property type="component" value="Chromosome"/>
</dbReference>
<dbReference type="STRING" id="392500.Swoo_3050"/>
<sequence length="252" mass="27718">MHVEVHIFLYAENLTMNPIANAPSTAGQLTNTSLADKYGINSHQAEAGQHSDKVTLSQSNQPPKAASKEQVKDESVSLSPRAMRAQKIESMAKDFFADGQFSISDLPKLVQRLHQDGILSDTQLNRLSEGGIELPRPQGSVEDMKTFIESKRGELEKNASDENTMSNVLIKLLDDAEGVLNKMDNIQSKELSQQASRVSSQLNVYLKSDVQMSGEERQQWQGLRSVMQLASSMGDSQQASGQLSSYLALGKY</sequence>